<feature type="coiled-coil region" evidence="1">
    <location>
        <begin position="28"/>
        <end position="75"/>
    </location>
</feature>
<keyword evidence="2" id="KW-0732">Signal</keyword>
<dbReference type="PROSITE" id="PS51257">
    <property type="entry name" value="PROKAR_LIPOPROTEIN"/>
    <property type="match status" value="1"/>
</dbReference>
<keyword evidence="4" id="KW-1185">Reference proteome</keyword>
<dbReference type="Proteomes" id="UP001501310">
    <property type="component" value="Unassembled WGS sequence"/>
</dbReference>
<comment type="caution">
    <text evidence="3">The sequence shown here is derived from an EMBL/GenBank/DDBJ whole genome shotgun (WGS) entry which is preliminary data.</text>
</comment>
<gene>
    <name evidence="3" type="ORF">GCM10022211_16350</name>
</gene>
<keyword evidence="1" id="KW-0175">Coiled coil</keyword>
<dbReference type="EMBL" id="BAAAZD010000002">
    <property type="protein sequence ID" value="GAA4004945.1"/>
    <property type="molecule type" value="Genomic_DNA"/>
</dbReference>
<proteinExistence type="predicted"/>
<evidence type="ECO:0000313" key="4">
    <source>
        <dbReference type="Proteomes" id="UP001501310"/>
    </source>
</evidence>
<reference evidence="4" key="1">
    <citation type="journal article" date="2019" name="Int. J. Syst. Evol. Microbiol.">
        <title>The Global Catalogue of Microorganisms (GCM) 10K type strain sequencing project: providing services to taxonomists for standard genome sequencing and annotation.</title>
        <authorList>
            <consortium name="The Broad Institute Genomics Platform"/>
            <consortium name="The Broad Institute Genome Sequencing Center for Infectious Disease"/>
            <person name="Wu L."/>
            <person name="Ma J."/>
        </authorList>
    </citation>
    <scope>NUCLEOTIDE SEQUENCE [LARGE SCALE GENOMIC DNA]</scope>
    <source>
        <strain evidence="4">JCM 16603</strain>
    </source>
</reference>
<organism evidence="3 4">
    <name type="scientific">Sphingomonas humi</name>
    <dbReference type="NCBI Taxonomy" id="335630"/>
    <lineage>
        <taxon>Bacteria</taxon>
        <taxon>Pseudomonadati</taxon>
        <taxon>Pseudomonadota</taxon>
        <taxon>Alphaproteobacteria</taxon>
        <taxon>Sphingomonadales</taxon>
        <taxon>Sphingomonadaceae</taxon>
        <taxon>Sphingomonas</taxon>
    </lineage>
</organism>
<evidence type="ECO:0000256" key="2">
    <source>
        <dbReference type="SAM" id="SignalP"/>
    </source>
</evidence>
<evidence type="ECO:0000256" key="1">
    <source>
        <dbReference type="SAM" id="Coils"/>
    </source>
</evidence>
<name>A0ABP7S0Y2_9SPHN</name>
<evidence type="ECO:0000313" key="3">
    <source>
        <dbReference type="EMBL" id="GAA4004945.1"/>
    </source>
</evidence>
<feature type="chain" id="PRO_5047519589" description="Circumsporozoite protein" evidence="2">
    <location>
        <begin position="18"/>
        <end position="96"/>
    </location>
</feature>
<evidence type="ECO:0008006" key="5">
    <source>
        <dbReference type="Google" id="ProtNLM"/>
    </source>
</evidence>
<feature type="signal peptide" evidence="2">
    <location>
        <begin position="1"/>
        <end position="17"/>
    </location>
</feature>
<dbReference type="RefSeq" id="WP_344709760.1">
    <property type="nucleotide sequence ID" value="NZ_BAAAZD010000002.1"/>
</dbReference>
<accession>A0ABP7S0Y2</accession>
<sequence length="96" mass="9611">MKKITFALVGAASLALAACGGKGDDALGENVQENYENAAENLEAMADNTGNAAEAATLENQADALKAEGERKEDAIDDADVNAQNGAAAAAAVNAM</sequence>
<protein>
    <recommendedName>
        <fullName evidence="5">Circumsporozoite protein</fullName>
    </recommendedName>
</protein>